<feature type="region of interest" description="Disordered" evidence="1">
    <location>
        <begin position="1"/>
        <end position="57"/>
    </location>
</feature>
<evidence type="ECO:0000313" key="3">
    <source>
        <dbReference type="Proteomes" id="UP000092124"/>
    </source>
</evidence>
<keyword evidence="3" id="KW-1185">Reference proteome</keyword>
<dbReference type="Proteomes" id="UP000092124">
    <property type="component" value="Unassembled WGS sequence"/>
</dbReference>
<evidence type="ECO:0000256" key="1">
    <source>
        <dbReference type="SAM" id="MobiDB-lite"/>
    </source>
</evidence>
<name>A0A1A6HVS7_NEOLE</name>
<accession>A0A1A6HVS7</accession>
<reference evidence="2 3" key="1">
    <citation type="submission" date="2016-06" db="EMBL/GenBank/DDBJ databases">
        <title>The Draft Genome Sequence and Annotation of the Desert Woodrat Neotoma lepida.</title>
        <authorList>
            <person name="Campbell M."/>
            <person name="Oakeson K.F."/>
            <person name="Yandell M."/>
            <person name="Halpert J.R."/>
            <person name="Dearing D."/>
        </authorList>
    </citation>
    <scope>NUCLEOTIDE SEQUENCE [LARGE SCALE GENOMIC DNA]</scope>
    <source>
        <strain evidence="2">417</strain>
        <tissue evidence="2">Liver</tissue>
    </source>
</reference>
<dbReference type="AlphaFoldDB" id="A0A1A6HVS7"/>
<feature type="region of interest" description="Disordered" evidence="1">
    <location>
        <begin position="189"/>
        <end position="242"/>
    </location>
</feature>
<comment type="caution">
    <text evidence="2">The sequence shown here is derived from an EMBL/GenBank/DDBJ whole genome shotgun (WGS) entry which is preliminary data.</text>
</comment>
<proteinExistence type="predicted"/>
<evidence type="ECO:0000313" key="2">
    <source>
        <dbReference type="EMBL" id="OBS82563.1"/>
    </source>
</evidence>
<dbReference type="OrthoDB" id="2121326at2759"/>
<organism evidence="2 3">
    <name type="scientific">Neotoma lepida</name>
    <name type="common">Desert woodrat</name>
    <dbReference type="NCBI Taxonomy" id="56216"/>
    <lineage>
        <taxon>Eukaryota</taxon>
        <taxon>Metazoa</taxon>
        <taxon>Chordata</taxon>
        <taxon>Craniata</taxon>
        <taxon>Vertebrata</taxon>
        <taxon>Euteleostomi</taxon>
        <taxon>Mammalia</taxon>
        <taxon>Eutheria</taxon>
        <taxon>Euarchontoglires</taxon>
        <taxon>Glires</taxon>
        <taxon>Rodentia</taxon>
        <taxon>Myomorpha</taxon>
        <taxon>Muroidea</taxon>
        <taxon>Cricetidae</taxon>
        <taxon>Neotominae</taxon>
        <taxon>Neotoma</taxon>
    </lineage>
</organism>
<protein>
    <submittedName>
        <fullName evidence="2">Uncharacterized protein</fullName>
    </submittedName>
</protein>
<dbReference type="STRING" id="56216.A0A1A6HVS7"/>
<sequence length="242" mass="26543">MAKRAQPKCLMTDSSTWAAEGNVGTNSPPPSGAPQAQEKRDLPQPWTSRAAAGQYPGLTGPTKAATVFLTDSGLQQLCSYMAAWNEDDLWSNRNASFHFLSEKHSSVPFLEVDVDDCQDIAANSEVKCMLTFQSPKQALGHEEGGVQHQLSAYRQRQEGVHTLGQEEKLGDGKVFAKEVAASEVSEDCSWQIGPSKPSRQGESMEGQKLSQRLGNLHKLLHPPRYNSPERGLKPVKGPFPKW</sequence>
<dbReference type="EMBL" id="LZPO01008022">
    <property type="protein sequence ID" value="OBS82563.1"/>
    <property type="molecule type" value="Genomic_DNA"/>
</dbReference>
<gene>
    <name evidence="2" type="ORF">A6R68_23445</name>
</gene>